<keyword evidence="2" id="KW-0238">DNA-binding</keyword>
<dbReference type="Gene3D" id="1.10.10.60">
    <property type="entry name" value="Homeodomain-like"/>
    <property type="match status" value="2"/>
</dbReference>
<evidence type="ECO:0000256" key="2">
    <source>
        <dbReference type="ARBA" id="ARBA00023125"/>
    </source>
</evidence>
<dbReference type="InterPro" id="IPR018062">
    <property type="entry name" value="HTH_AraC-typ_CS"/>
</dbReference>
<dbReference type="GO" id="GO:0043565">
    <property type="term" value="F:sequence-specific DNA binding"/>
    <property type="evidence" value="ECO:0007669"/>
    <property type="project" value="InterPro"/>
</dbReference>
<dbReference type="InterPro" id="IPR009057">
    <property type="entry name" value="Homeodomain-like_sf"/>
</dbReference>
<keyword evidence="3" id="KW-0804">Transcription</keyword>
<dbReference type="PROSITE" id="PS01124">
    <property type="entry name" value="HTH_ARAC_FAMILY_2"/>
    <property type="match status" value="1"/>
</dbReference>
<gene>
    <name evidence="5" type="ORF">DMH04_13290</name>
</gene>
<dbReference type="RefSeq" id="WP_037270478.1">
    <property type="nucleotide sequence ID" value="NZ_QHKI01000008.1"/>
</dbReference>
<dbReference type="PANTHER" id="PTHR46796">
    <property type="entry name" value="HTH-TYPE TRANSCRIPTIONAL ACTIVATOR RHAS-RELATED"/>
    <property type="match status" value="1"/>
</dbReference>
<dbReference type="Proteomes" id="UP000287547">
    <property type="component" value="Unassembled WGS sequence"/>
</dbReference>
<reference evidence="5 6" key="1">
    <citation type="submission" date="2018-05" db="EMBL/GenBank/DDBJ databases">
        <title>Evolution of GPA BGCs.</title>
        <authorList>
            <person name="Waglechner N."/>
            <person name="Wright G.D."/>
        </authorList>
    </citation>
    <scope>NUCLEOTIDE SEQUENCE [LARGE SCALE GENOMIC DNA]</scope>
    <source>
        <strain evidence="5 6">A82846</strain>
    </source>
</reference>
<accession>A0A428ZET5</accession>
<sequence>MDMLADLLDGVRARGALFNQTSMKPPWSLRFELGVHVTLAAMLRGQAWVISDQPVALGTGEVAIIKGPYTIADDPRTPPQYLVKSEDYCITESDVDACSFPAGPALLLSGAYQGPISERLLDALPPVTVVRAPNPLLDLIIAEMALTRQGQRVVLDRMLDLLLVSTLRTWFDEHDAPAWYRTADPIVSDALRLMHEDPAHPWTVASLAIKIGTSRAALARRFTAAVGEPPMAYLTSWRIALAADLLRDTDSTVAAIARKVGYGNAFALSAAFKRLRGTTPSDIRTMTVRSG</sequence>
<feature type="domain" description="HTH araC/xylS-type" evidence="4">
    <location>
        <begin position="188"/>
        <end position="286"/>
    </location>
</feature>
<dbReference type="InterPro" id="IPR018060">
    <property type="entry name" value="HTH_AraC"/>
</dbReference>
<dbReference type="Pfam" id="PF12833">
    <property type="entry name" value="HTH_18"/>
    <property type="match status" value="1"/>
</dbReference>
<dbReference type="InterPro" id="IPR050204">
    <property type="entry name" value="AraC_XylS_family_regulators"/>
</dbReference>
<evidence type="ECO:0000256" key="1">
    <source>
        <dbReference type="ARBA" id="ARBA00023015"/>
    </source>
</evidence>
<organism evidence="5 6">
    <name type="scientific">Kibdelosporangium aridum</name>
    <dbReference type="NCBI Taxonomy" id="2030"/>
    <lineage>
        <taxon>Bacteria</taxon>
        <taxon>Bacillati</taxon>
        <taxon>Actinomycetota</taxon>
        <taxon>Actinomycetes</taxon>
        <taxon>Pseudonocardiales</taxon>
        <taxon>Pseudonocardiaceae</taxon>
        <taxon>Kibdelosporangium</taxon>
    </lineage>
</organism>
<dbReference type="AlphaFoldDB" id="A0A428ZET5"/>
<dbReference type="InterPro" id="IPR032783">
    <property type="entry name" value="AraC_lig"/>
</dbReference>
<keyword evidence="1" id="KW-0805">Transcription regulation</keyword>
<dbReference type="SUPFAM" id="SSF46689">
    <property type="entry name" value="Homeodomain-like"/>
    <property type="match status" value="2"/>
</dbReference>
<dbReference type="OrthoDB" id="241790at2"/>
<evidence type="ECO:0000313" key="5">
    <source>
        <dbReference type="EMBL" id="RSM86612.1"/>
    </source>
</evidence>
<dbReference type="PANTHER" id="PTHR46796:SF13">
    <property type="entry name" value="HTH-TYPE TRANSCRIPTIONAL ACTIVATOR RHAS"/>
    <property type="match status" value="1"/>
</dbReference>
<evidence type="ECO:0000256" key="3">
    <source>
        <dbReference type="ARBA" id="ARBA00023163"/>
    </source>
</evidence>
<protein>
    <submittedName>
        <fullName evidence="5">AraC family transcriptional regulator</fullName>
    </submittedName>
</protein>
<comment type="caution">
    <text evidence="5">The sequence shown here is derived from an EMBL/GenBank/DDBJ whole genome shotgun (WGS) entry which is preliminary data.</text>
</comment>
<dbReference type="GO" id="GO:0003700">
    <property type="term" value="F:DNA-binding transcription factor activity"/>
    <property type="evidence" value="ECO:0007669"/>
    <property type="project" value="InterPro"/>
</dbReference>
<dbReference type="PROSITE" id="PS00041">
    <property type="entry name" value="HTH_ARAC_FAMILY_1"/>
    <property type="match status" value="1"/>
</dbReference>
<evidence type="ECO:0000313" key="6">
    <source>
        <dbReference type="Proteomes" id="UP000287547"/>
    </source>
</evidence>
<evidence type="ECO:0000259" key="4">
    <source>
        <dbReference type="PROSITE" id="PS01124"/>
    </source>
</evidence>
<dbReference type="EMBL" id="QHKI01000008">
    <property type="protein sequence ID" value="RSM86612.1"/>
    <property type="molecule type" value="Genomic_DNA"/>
</dbReference>
<dbReference type="Pfam" id="PF12852">
    <property type="entry name" value="Cupin_6"/>
    <property type="match status" value="1"/>
</dbReference>
<name>A0A428ZET5_KIBAR</name>
<proteinExistence type="predicted"/>
<dbReference type="SMART" id="SM00342">
    <property type="entry name" value="HTH_ARAC"/>
    <property type="match status" value="1"/>
</dbReference>